<evidence type="ECO:0000256" key="1">
    <source>
        <dbReference type="ARBA" id="ARBA00011073"/>
    </source>
</evidence>
<feature type="active site" description="Charge relay system" evidence="5">
    <location>
        <position position="124"/>
    </location>
</feature>
<dbReference type="EMBL" id="CP048649">
    <property type="protein sequence ID" value="QIB70005.1"/>
    <property type="molecule type" value="Genomic_DNA"/>
</dbReference>
<comment type="similarity">
    <text evidence="1 5">Belongs to the peptidase S8 family.</text>
</comment>
<feature type="active site" description="Charge relay system" evidence="5">
    <location>
        <position position="512"/>
    </location>
</feature>
<feature type="domain" description="Peptidase S8/S53" evidence="6">
    <location>
        <begin position="115"/>
        <end position="551"/>
    </location>
</feature>
<dbReference type="InterPro" id="IPR036852">
    <property type="entry name" value="Peptidase_S8/S53_dom_sf"/>
</dbReference>
<evidence type="ECO:0000313" key="8">
    <source>
        <dbReference type="Proteomes" id="UP000466848"/>
    </source>
</evidence>
<organism evidence="7 8">
    <name type="scientific">Aminipila butyrica</name>
    <dbReference type="NCBI Taxonomy" id="433296"/>
    <lineage>
        <taxon>Bacteria</taxon>
        <taxon>Bacillati</taxon>
        <taxon>Bacillota</taxon>
        <taxon>Clostridia</taxon>
        <taxon>Peptostreptococcales</taxon>
        <taxon>Anaerovoracaceae</taxon>
        <taxon>Aminipila</taxon>
    </lineage>
</organism>
<dbReference type="Proteomes" id="UP000466848">
    <property type="component" value="Chromosome"/>
</dbReference>
<proteinExistence type="inferred from homology"/>
<dbReference type="SUPFAM" id="SSF52743">
    <property type="entry name" value="Subtilisin-like"/>
    <property type="match status" value="1"/>
</dbReference>
<dbReference type="InterPro" id="IPR034045">
    <property type="entry name" value="Pep_S8_CspA-like"/>
</dbReference>
<evidence type="ECO:0000256" key="4">
    <source>
        <dbReference type="ARBA" id="ARBA00022825"/>
    </source>
</evidence>
<reference evidence="7 8" key="1">
    <citation type="submission" date="2020-02" db="EMBL/GenBank/DDBJ databases">
        <authorList>
            <person name="Kim Y.B."/>
            <person name="Roh S.W."/>
        </authorList>
    </citation>
    <scope>NUCLEOTIDE SEQUENCE [LARGE SCALE GENOMIC DNA]</scope>
    <source>
        <strain evidence="7 8">DSM 103574</strain>
    </source>
</reference>
<dbReference type="InterPro" id="IPR017310">
    <property type="entry name" value="Pept_S8A_subtilisin_clostridia"/>
</dbReference>
<dbReference type="CDD" id="cd07478">
    <property type="entry name" value="Peptidases_S8_CspA-like"/>
    <property type="match status" value="1"/>
</dbReference>
<dbReference type="PANTHER" id="PTHR43806">
    <property type="entry name" value="PEPTIDASE S8"/>
    <property type="match status" value="1"/>
</dbReference>
<dbReference type="GO" id="GO:0004252">
    <property type="term" value="F:serine-type endopeptidase activity"/>
    <property type="evidence" value="ECO:0007669"/>
    <property type="project" value="UniProtKB-UniRule"/>
</dbReference>
<dbReference type="InterPro" id="IPR000209">
    <property type="entry name" value="Peptidase_S8/S53_dom"/>
</dbReference>
<keyword evidence="4 5" id="KW-0720">Serine protease</keyword>
<feature type="active site" description="Charge relay system" evidence="5">
    <location>
        <position position="191"/>
    </location>
</feature>
<evidence type="ECO:0000256" key="3">
    <source>
        <dbReference type="ARBA" id="ARBA00022801"/>
    </source>
</evidence>
<dbReference type="PRINTS" id="PR00723">
    <property type="entry name" value="SUBTILISIN"/>
</dbReference>
<evidence type="ECO:0000259" key="6">
    <source>
        <dbReference type="Pfam" id="PF00082"/>
    </source>
</evidence>
<dbReference type="GO" id="GO:0006508">
    <property type="term" value="P:proteolysis"/>
    <property type="evidence" value="ECO:0007669"/>
    <property type="project" value="UniProtKB-KW"/>
</dbReference>
<dbReference type="PANTHER" id="PTHR43806:SF11">
    <property type="entry name" value="CEREVISIN-RELATED"/>
    <property type="match status" value="1"/>
</dbReference>
<dbReference type="GO" id="GO:0005615">
    <property type="term" value="C:extracellular space"/>
    <property type="evidence" value="ECO:0007669"/>
    <property type="project" value="TreeGrafter"/>
</dbReference>
<name>A0A858BY18_9FIRM</name>
<protein>
    <submittedName>
        <fullName evidence="7">S8 family peptidase</fullName>
    </submittedName>
</protein>
<dbReference type="InterPro" id="IPR015500">
    <property type="entry name" value="Peptidase_S8_subtilisin-rel"/>
</dbReference>
<dbReference type="Gene3D" id="3.40.50.200">
    <property type="entry name" value="Peptidase S8/S53 domain"/>
    <property type="match status" value="1"/>
</dbReference>
<dbReference type="Gene3D" id="2.60.120.1290">
    <property type="match status" value="1"/>
</dbReference>
<dbReference type="PIRSF" id="PIRSF037894">
    <property type="entry name" value="Subtilisin_rel_CspABC"/>
    <property type="match status" value="1"/>
</dbReference>
<evidence type="ECO:0000256" key="2">
    <source>
        <dbReference type="ARBA" id="ARBA00022670"/>
    </source>
</evidence>
<dbReference type="PROSITE" id="PS51892">
    <property type="entry name" value="SUBTILASE"/>
    <property type="match status" value="1"/>
</dbReference>
<evidence type="ECO:0000313" key="7">
    <source>
        <dbReference type="EMBL" id="QIB70005.1"/>
    </source>
</evidence>
<dbReference type="Pfam" id="PF00082">
    <property type="entry name" value="Peptidase_S8"/>
    <property type="match status" value="1"/>
</dbReference>
<keyword evidence="8" id="KW-1185">Reference proteome</keyword>
<gene>
    <name evidence="7" type="ORF">Ami103574_12165</name>
</gene>
<dbReference type="AlphaFoldDB" id="A0A858BY18"/>
<dbReference type="InterPro" id="IPR050131">
    <property type="entry name" value="Peptidase_S8_subtilisin-like"/>
</dbReference>
<evidence type="ECO:0000256" key="5">
    <source>
        <dbReference type="PROSITE-ProRule" id="PRU01240"/>
    </source>
</evidence>
<dbReference type="KEGG" id="abut:Ami103574_12165"/>
<keyword evidence="3 5" id="KW-0378">Hydrolase</keyword>
<keyword evidence="2 5" id="KW-0645">Protease</keyword>
<accession>A0A858BY18</accession>
<sequence length="581" mass="63995">MKDFFFCSDDCFVRRCVPIPEEILFESDIMDFTIRKDAYYTPFILANPKLVASHTVSDLYIICYVRSEDFPEMMTYMGSDFINSISNVFGLTDQPSLEDSGIIQVQSQPYLNLLGSGVLLGFVDTGIDYTLPVFLYEDGTSKIHAIYDQSIPGTPPEGFPLGQEYTNQQINEALASDDPYALVPHQDVSGHGTFLASVAAGRPVDGYTGAAPDSEIIMVKLKKTSPFYLDYYCVPPEQDNAFSSTAIMMGVQYILRKAQELKRPVVICIGLGSNYDSHDGESLLEDYLFNTCTIPGVCTCISVGNESQARHHFFQQVTSTDPPTNVDIRVGENAGDIFLIVTNKYSDRLSISARSPTGELISRVPAKAGRTYTTQLILERSTVSISYYFPVGGSGNQATIIRILDATPGVWSIIIYGDIIIEGQINAWLPLTGFVSPTVEFLSYTPYSTITSPAINLGPIRCGAYNNFNNSLYPRSSWGPTRHSQNVPDFVAPGYQVGGFYPTGYGTMDGTSVATAITAGASALMMQWGIVEGNDPGFNTPTIRTYLIRGCRRSENIQYPNVQWGYGTLNLMQTFIAMRQL</sequence>